<reference evidence="2" key="1">
    <citation type="journal article" date="2020" name="Stud. Mycol.">
        <title>101 Dothideomycetes genomes: a test case for predicting lifestyles and emergence of pathogens.</title>
        <authorList>
            <person name="Haridas S."/>
            <person name="Albert R."/>
            <person name="Binder M."/>
            <person name="Bloem J."/>
            <person name="Labutti K."/>
            <person name="Salamov A."/>
            <person name="Andreopoulos B."/>
            <person name="Baker S."/>
            <person name="Barry K."/>
            <person name="Bills G."/>
            <person name="Bluhm B."/>
            <person name="Cannon C."/>
            <person name="Castanera R."/>
            <person name="Culley D."/>
            <person name="Daum C."/>
            <person name="Ezra D."/>
            <person name="Gonzalez J."/>
            <person name="Henrissat B."/>
            <person name="Kuo A."/>
            <person name="Liang C."/>
            <person name="Lipzen A."/>
            <person name="Lutzoni F."/>
            <person name="Magnuson J."/>
            <person name="Mondo S."/>
            <person name="Nolan M."/>
            <person name="Ohm R."/>
            <person name="Pangilinan J."/>
            <person name="Park H.-J."/>
            <person name="Ramirez L."/>
            <person name="Alfaro M."/>
            <person name="Sun H."/>
            <person name="Tritt A."/>
            <person name="Yoshinaga Y."/>
            <person name="Zwiers L.-H."/>
            <person name="Turgeon B."/>
            <person name="Goodwin S."/>
            <person name="Spatafora J."/>
            <person name="Crous P."/>
            <person name="Grigoriev I."/>
        </authorList>
    </citation>
    <scope>NUCLEOTIDE SEQUENCE</scope>
    <source>
        <strain evidence="2">CBS 269.34</strain>
    </source>
</reference>
<accession>A0A6A6RD27</accession>
<keyword evidence="3" id="KW-1185">Reference proteome</keyword>
<evidence type="ECO:0000313" key="2">
    <source>
        <dbReference type="EMBL" id="KAF2501347.1"/>
    </source>
</evidence>
<proteinExistence type="predicted"/>
<name>A0A6A6RD27_9PEZI</name>
<dbReference type="InterPro" id="IPR052895">
    <property type="entry name" value="HetReg/Transcr_Mod"/>
</dbReference>
<dbReference type="EMBL" id="MU004182">
    <property type="protein sequence ID" value="KAF2501347.1"/>
    <property type="molecule type" value="Genomic_DNA"/>
</dbReference>
<gene>
    <name evidence="2" type="ORF">BU16DRAFT_450947</name>
</gene>
<dbReference type="OrthoDB" id="4850726at2759"/>
<dbReference type="PANTHER" id="PTHR24148">
    <property type="entry name" value="ANKYRIN REPEAT DOMAIN-CONTAINING PROTEIN 39 HOMOLOG-RELATED"/>
    <property type="match status" value="1"/>
</dbReference>
<dbReference type="Pfam" id="PF06985">
    <property type="entry name" value="HET"/>
    <property type="match status" value="1"/>
</dbReference>
<evidence type="ECO:0000259" key="1">
    <source>
        <dbReference type="Pfam" id="PF06985"/>
    </source>
</evidence>
<sequence length="726" mass="81613">MESGSKASIPSAAAPYQYAPLDRETEEIRLIKLLPGRFEDPIRFELCHAPLVVPKERPVERMSLREVRETLPPGWGVSETVEGDYIFGSRGQNFWEHPVPNIERSRYARPPEMPYTEYQPRYEALSYTWGSAENPENAYVVAAVSQAVSLLPVTRNLSVALRYLRYCDKSRMLWVDAVVINQGDENERNEQVKRMANIYKSAERVIIWLGPEADNSKLAINTLDYIAAQVEFTKDSCAMRSPTAKEPDWYDPDCVLPYDDRTWLAVQELLTRSWFSRVWVWQEAHLANKHALVQSGHDTILWSRLSRAVRCMSVKGDYPSPQLRVLLSVLGGLIGPILDFSLGRLLRTMMYQLCSNPRDYIYGLLGLTASNSLAKIEPDYSATVGTVYKDAFLTSSNHDSRVELLQYCDMNTAIADAPSWVPSWSSAEERISAVGEHISSGISRAYFRYERPNMLEVLGVRCATVETATEPTSWWSKDVPDDVRTWAVKAMTLPSRYITGESLETAFALVLLDNEVIERWPSISAKPKTQEWKNFVLNNIIRPGGRAEVEHAIDVQLKSIMGHVAGRTFITTKEGYIGLGPTLAKPEDLVCVFLGCNSPMFLRPTLAGRFLVVGCGYVHGLADANALLGPLPEPWIVQVATDNAGGTTYHLFNSITAQTIPMSEDPRLGPLPEGWEPVRRNRVRSDPETFGAFRNKITGEEMNSDPRMLPEVLKARGVPLETFQLT</sequence>
<dbReference type="AlphaFoldDB" id="A0A6A6RD27"/>
<protein>
    <submittedName>
        <fullName evidence="2">HET-domain-containing protein</fullName>
    </submittedName>
</protein>
<feature type="domain" description="Heterokaryon incompatibility" evidence="1">
    <location>
        <begin position="122"/>
        <end position="283"/>
    </location>
</feature>
<evidence type="ECO:0000313" key="3">
    <source>
        <dbReference type="Proteomes" id="UP000799750"/>
    </source>
</evidence>
<dbReference type="Proteomes" id="UP000799750">
    <property type="component" value="Unassembled WGS sequence"/>
</dbReference>
<dbReference type="InterPro" id="IPR010730">
    <property type="entry name" value="HET"/>
</dbReference>
<dbReference type="PANTHER" id="PTHR24148:SF82">
    <property type="entry name" value="HETEROKARYON INCOMPATIBILITY DOMAIN-CONTAINING PROTEIN"/>
    <property type="match status" value="1"/>
</dbReference>
<dbReference type="Pfam" id="PF26639">
    <property type="entry name" value="Het-6_barrel"/>
    <property type="match status" value="1"/>
</dbReference>
<organism evidence="2 3">
    <name type="scientific">Lophium mytilinum</name>
    <dbReference type="NCBI Taxonomy" id="390894"/>
    <lineage>
        <taxon>Eukaryota</taxon>
        <taxon>Fungi</taxon>
        <taxon>Dikarya</taxon>
        <taxon>Ascomycota</taxon>
        <taxon>Pezizomycotina</taxon>
        <taxon>Dothideomycetes</taxon>
        <taxon>Pleosporomycetidae</taxon>
        <taxon>Mytilinidiales</taxon>
        <taxon>Mytilinidiaceae</taxon>
        <taxon>Lophium</taxon>
    </lineage>
</organism>